<name>A0A8J8CIW6_9ARCH</name>
<evidence type="ECO:0000313" key="3">
    <source>
        <dbReference type="Proteomes" id="UP000750197"/>
    </source>
</evidence>
<dbReference type="Proteomes" id="UP000750197">
    <property type="component" value="Unassembled WGS sequence"/>
</dbReference>
<gene>
    <name evidence="1" type="ORF">J9259_04270</name>
    <name evidence="2" type="ORF">KIY12_10430</name>
</gene>
<evidence type="ECO:0000313" key="2">
    <source>
        <dbReference type="EMBL" id="MBX8645113.1"/>
    </source>
</evidence>
<dbReference type="Gene3D" id="3.10.20.90">
    <property type="entry name" value="Phosphatidylinositol 3-kinase Catalytic Subunit, Chain A, domain 1"/>
    <property type="match status" value="1"/>
</dbReference>
<reference evidence="2" key="1">
    <citation type="submission" date="2021-05" db="EMBL/GenBank/DDBJ databases">
        <title>Genomic insights into ecological role and evolution of a novel Thermoplasmata order Candidatus Sysuiplasmatales.</title>
        <authorList>
            <person name="Yuan Y."/>
        </authorList>
    </citation>
    <scope>NUCLEOTIDE SEQUENCE</scope>
    <source>
        <strain evidence="2">TUT19-bin139</strain>
        <strain evidence="1">YP2-bin.285</strain>
    </source>
</reference>
<organism evidence="2 3">
    <name type="scientific">Candidatus Sysuiplasma superficiale</name>
    <dbReference type="NCBI Taxonomy" id="2823368"/>
    <lineage>
        <taxon>Archaea</taxon>
        <taxon>Methanobacteriati</taxon>
        <taxon>Thermoplasmatota</taxon>
        <taxon>Thermoplasmata</taxon>
        <taxon>Candidatus Sysuiplasmatales</taxon>
        <taxon>Candidatus Sysuiplasmataceae</taxon>
        <taxon>Candidatus Sysuiplasma</taxon>
    </lineage>
</organism>
<comment type="caution">
    <text evidence="2">The sequence shown here is derived from an EMBL/GenBank/DDBJ whole genome shotgun (WGS) entry which is preliminary data.</text>
</comment>
<evidence type="ECO:0008006" key="4">
    <source>
        <dbReference type="Google" id="ProtNLM"/>
    </source>
</evidence>
<dbReference type="EMBL" id="JAHEAC010000177">
    <property type="protein sequence ID" value="MBX8645113.1"/>
    <property type="molecule type" value="Genomic_DNA"/>
</dbReference>
<evidence type="ECO:0000313" key="1">
    <source>
        <dbReference type="EMBL" id="MBX8631720.1"/>
    </source>
</evidence>
<dbReference type="EMBL" id="JAGVSJ010000008">
    <property type="protein sequence ID" value="MBX8631720.1"/>
    <property type="molecule type" value="Genomic_DNA"/>
</dbReference>
<dbReference type="Proteomes" id="UP000716004">
    <property type="component" value="Unassembled WGS sequence"/>
</dbReference>
<sequence>MRNALTGNTALIEVDSSTRLQEILDSAVEFWSMAREPYLLRLGRRLIPASKTVGEADIGDGDTIEILPDPEGG</sequence>
<protein>
    <recommendedName>
        <fullName evidence="4">Ubiquitin-like domain-containing protein</fullName>
    </recommendedName>
</protein>
<proteinExistence type="predicted"/>
<accession>A0A8J8CIW6</accession>
<dbReference type="InterPro" id="IPR029071">
    <property type="entry name" value="Ubiquitin-like_domsf"/>
</dbReference>
<dbReference type="SUPFAM" id="SSF54236">
    <property type="entry name" value="Ubiquitin-like"/>
    <property type="match status" value="1"/>
</dbReference>
<dbReference type="AlphaFoldDB" id="A0A8J8CIW6"/>